<dbReference type="Proteomes" id="UP000282184">
    <property type="component" value="Unassembled WGS sequence"/>
</dbReference>
<dbReference type="RefSeq" id="WP_133372531.1">
    <property type="nucleotide sequence ID" value="NZ_RXOF01000024.1"/>
</dbReference>
<evidence type="ECO:0000313" key="2">
    <source>
        <dbReference type="Proteomes" id="UP000282184"/>
    </source>
</evidence>
<protein>
    <submittedName>
        <fullName evidence="1">Uncharacterized protein</fullName>
    </submittedName>
</protein>
<dbReference type="AlphaFoldDB" id="A0A3S0K0Q9"/>
<keyword evidence="2" id="KW-1185">Reference proteome</keyword>
<sequence length="104" mass="11262">MLLLAFSGLLLLACHRDPPEKPLPNAPLLEAVPAGYRPVDRQDTVESYYAPYEAFGDSTFQFGAAPASIRSGFATCTPGSRNSTRPAISGTSLCGWPRPTHWPR</sequence>
<comment type="caution">
    <text evidence="1">The sequence shown here is derived from an EMBL/GenBank/DDBJ whole genome shotgun (WGS) entry which is preliminary data.</text>
</comment>
<dbReference type="EMBL" id="RXOF01000024">
    <property type="protein sequence ID" value="RTQ44910.1"/>
    <property type="molecule type" value="Genomic_DNA"/>
</dbReference>
<gene>
    <name evidence="1" type="ORF">EJV47_27285</name>
</gene>
<dbReference type="OrthoDB" id="9847536at2"/>
<feature type="non-terminal residue" evidence="1">
    <location>
        <position position="104"/>
    </location>
</feature>
<organism evidence="1 2">
    <name type="scientific">Hymenobacter gummosus</name>
    <dbReference type="NCBI Taxonomy" id="1776032"/>
    <lineage>
        <taxon>Bacteria</taxon>
        <taxon>Pseudomonadati</taxon>
        <taxon>Bacteroidota</taxon>
        <taxon>Cytophagia</taxon>
        <taxon>Cytophagales</taxon>
        <taxon>Hymenobacteraceae</taxon>
        <taxon>Hymenobacter</taxon>
    </lineage>
</organism>
<name>A0A3S0K0Q9_9BACT</name>
<proteinExistence type="predicted"/>
<reference evidence="1 2" key="1">
    <citation type="submission" date="2018-12" db="EMBL/GenBank/DDBJ databases">
        <title>Hymenobacter gummosus sp. nov., isolated from a spring.</title>
        <authorList>
            <person name="Nie L."/>
        </authorList>
    </citation>
    <scope>NUCLEOTIDE SEQUENCE [LARGE SCALE GENOMIC DNA]</scope>
    <source>
        <strain evidence="1 2">KCTC 52166</strain>
    </source>
</reference>
<accession>A0A3S0K0Q9</accession>
<evidence type="ECO:0000313" key="1">
    <source>
        <dbReference type="EMBL" id="RTQ44910.1"/>
    </source>
</evidence>